<reference evidence="2" key="1">
    <citation type="submission" date="2013-11" db="EMBL/GenBank/DDBJ databases">
        <title>Draft genome sequence from a member of Zhouia, isolated tidal flat.</title>
        <authorList>
            <person name="Jin H."/>
            <person name="Jeon C.O."/>
        </authorList>
    </citation>
    <scope>NUCLEOTIDE SEQUENCE [LARGE SCALE GENOMIC DNA]</scope>
    <source>
        <strain evidence="2">AD3</strain>
    </source>
</reference>
<evidence type="ECO:0000313" key="2">
    <source>
        <dbReference type="Proteomes" id="UP000018850"/>
    </source>
</evidence>
<dbReference type="Gene3D" id="2.160.20.10">
    <property type="entry name" value="Single-stranded right-handed beta-helix, Pectin lyase-like"/>
    <property type="match status" value="1"/>
</dbReference>
<dbReference type="EMBL" id="AYXY01000019">
    <property type="protein sequence ID" value="ETN95790.1"/>
    <property type="molecule type" value="Genomic_DNA"/>
</dbReference>
<dbReference type="Proteomes" id="UP000018850">
    <property type="component" value="Unassembled WGS sequence"/>
</dbReference>
<sequence length="426" mass="48724">MLGQNSVYYYIEIDSNTTNHTEVFRNAIEKSDKIFIPKGKYYLEYDKLKTTGSIELCGEKGTVIEGIGNAKFNSLKPLAIFEIINPEDVYIHEISFTGKFNVATAISLQQSLYDSPNNKTNVTIENNSVSELGLVWIGPKNGFTFNRLHEEYENWAQSGPINTNNWVSNIKIKNNKCIGDKTFYSGNFRGSSISAITMLYSNNMLIEFNIISNYRFGIWSYGGASKSRNGNKLSKNNILSKNIKVNNNHIEETYSPIWFSRTKNVEVYDNLTINNQDVALDVEGCQDVVMYNNTVKNSRGGALVTLNGSKNVIFKHNNIYMENYNKHNNIVFIRDGNSDIEYLNNYMEFNDNRIIDKRNARVFIKNSSIEIPSNVRIIFKNNELNNVGFDVRNGGQIQLNNNKFRSNITSKQRNIKLSEDSKIMNY</sequence>
<comment type="caution">
    <text evidence="1">The sequence shown here is derived from an EMBL/GenBank/DDBJ whole genome shotgun (WGS) entry which is preliminary data.</text>
</comment>
<evidence type="ECO:0000313" key="1">
    <source>
        <dbReference type="EMBL" id="ETN95790.1"/>
    </source>
</evidence>
<reference evidence="1 2" key="2">
    <citation type="journal article" date="2016" name="Genome Announc.">
        <title>Draft Genome Sequence of Zhouia amylolytica AD3, Isolated from Tidal Flat Sediment.</title>
        <authorList>
            <person name="Jia B."/>
            <person name="Jin H.M."/>
            <person name="Lee H.J."/>
            <person name="Jeon C.O."/>
        </authorList>
    </citation>
    <scope>NUCLEOTIDE SEQUENCE [LARGE SCALE GENOMIC DNA]</scope>
    <source>
        <strain evidence="1 2">AD3</strain>
    </source>
</reference>
<organism evidence="1 2">
    <name type="scientific">Zhouia amylolytica AD3</name>
    <dbReference type="NCBI Taxonomy" id="1286632"/>
    <lineage>
        <taxon>Bacteria</taxon>
        <taxon>Pseudomonadati</taxon>
        <taxon>Bacteroidota</taxon>
        <taxon>Flavobacteriia</taxon>
        <taxon>Flavobacteriales</taxon>
        <taxon>Flavobacteriaceae</taxon>
        <taxon>Zhouia</taxon>
    </lineage>
</organism>
<keyword evidence="2" id="KW-1185">Reference proteome</keyword>
<proteinExistence type="predicted"/>
<dbReference type="InterPro" id="IPR011050">
    <property type="entry name" value="Pectin_lyase_fold/virulence"/>
</dbReference>
<accession>W2UNS0</accession>
<dbReference type="InterPro" id="IPR006626">
    <property type="entry name" value="PbH1"/>
</dbReference>
<dbReference type="InterPro" id="IPR012334">
    <property type="entry name" value="Pectin_lyas_fold"/>
</dbReference>
<dbReference type="AlphaFoldDB" id="W2UNS0"/>
<gene>
    <name evidence="1" type="ORF">P278_15120</name>
</gene>
<dbReference type="SMART" id="SM00710">
    <property type="entry name" value="PbH1"/>
    <property type="match status" value="6"/>
</dbReference>
<name>W2UNS0_9FLAO</name>
<protein>
    <submittedName>
        <fullName evidence="1">Uncharacterized protein</fullName>
    </submittedName>
</protein>
<dbReference type="SUPFAM" id="SSF51126">
    <property type="entry name" value="Pectin lyase-like"/>
    <property type="match status" value="1"/>
</dbReference>